<dbReference type="InterPro" id="IPR001308">
    <property type="entry name" value="ETF_a/FixB"/>
</dbReference>
<evidence type="ECO:0000313" key="9">
    <source>
        <dbReference type="EMBL" id="SPK77319.1"/>
    </source>
</evidence>
<dbReference type="GO" id="GO:0009055">
    <property type="term" value="F:electron transfer activity"/>
    <property type="evidence" value="ECO:0007669"/>
    <property type="project" value="InterPro"/>
</dbReference>
<dbReference type="Proteomes" id="UP000255505">
    <property type="component" value="Plasmid III"/>
</dbReference>
<evidence type="ECO:0000256" key="7">
    <source>
        <dbReference type="SAM" id="MobiDB-lite"/>
    </source>
</evidence>
<keyword evidence="5" id="KW-0249">Electron transport</keyword>
<evidence type="ECO:0000259" key="8">
    <source>
        <dbReference type="SMART" id="SM00893"/>
    </source>
</evidence>
<dbReference type="RefSeq" id="WP_420025918.1">
    <property type="nucleotide sequence ID" value="NZ_LT991978.1"/>
</dbReference>
<evidence type="ECO:0000256" key="4">
    <source>
        <dbReference type="ARBA" id="ARBA00022827"/>
    </source>
</evidence>
<dbReference type="CDD" id="cd01715">
    <property type="entry name" value="ETF_alpha"/>
    <property type="match status" value="1"/>
</dbReference>
<dbReference type="Gene3D" id="3.40.50.1220">
    <property type="entry name" value="TPP-binding domain"/>
    <property type="match status" value="1"/>
</dbReference>
<dbReference type="EMBL" id="LT991978">
    <property type="protein sequence ID" value="SPK77319.1"/>
    <property type="molecule type" value="Genomic_DNA"/>
</dbReference>
<dbReference type="InterPro" id="IPR029035">
    <property type="entry name" value="DHS-like_NAD/FAD-binding_dom"/>
</dbReference>
<dbReference type="InterPro" id="IPR014729">
    <property type="entry name" value="Rossmann-like_a/b/a_fold"/>
</dbReference>
<feature type="binding site" evidence="6">
    <location>
        <position position="330"/>
    </location>
    <ligand>
        <name>FAD</name>
        <dbReference type="ChEBI" id="CHEBI:57692"/>
    </ligand>
</feature>
<proteinExistence type="inferred from homology"/>
<dbReference type="GO" id="GO:0050660">
    <property type="term" value="F:flavin adenine dinucleotide binding"/>
    <property type="evidence" value="ECO:0007669"/>
    <property type="project" value="InterPro"/>
</dbReference>
<comment type="cofactor">
    <cofactor evidence="6">
        <name>FAD</name>
        <dbReference type="ChEBI" id="CHEBI:57692"/>
    </cofactor>
    <text evidence="6">Binds 1 FAD per dimer.</text>
</comment>
<keyword evidence="4 6" id="KW-0274">FAD</keyword>
<geneLocation type="plasmid" evidence="9">
    <name>III</name>
</geneLocation>
<dbReference type="PANTHER" id="PTHR43153:SF1">
    <property type="entry name" value="ELECTRON TRANSFER FLAVOPROTEIN SUBUNIT ALPHA, MITOCHONDRIAL"/>
    <property type="match status" value="1"/>
</dbReference>
<feature type="binding site" evidence="6">
    <location>
        <begin position="292"/>
        <end position="296"/>
    </location>
    <ligand>
        <name>FAD</name>
        <dbReference type="ChEBI" id="CHEBI:57692"/>
    </ligand>
</feature>
<dbReference type="InterPro" id="IPR014730">
    <property type="entry name" value="ETF_a/b_N"/>
</dbReference>
<name>A0A375IUM0_9BURK</name>
<evidence type="ECO:0000256" key="5">
    <source>
        <dbReference type="ARBA" id="ARBA00022982"/>
    </source>
</evidence>
<feature type="compositionally biased region" description="Polar residues" evidence="7">
    <location>
        <begin position="1"/>
        <end position="17"/>
    </location>
</feature>
<organism evidence="9 10">
    <name type="scientific">Cupriavidus taiwanensis</name>
    <dbReference type="NCBI Taxonomy" id="164546"/>
    <lineage>
        <taxon>Bacteria</taxon>
        <taxon>Pseudomonadati</taxon>
        <taxon>Pseudomonadota</taxon>
        <taxon>Betaproteobacteria</taxon>
        <taxon>Burkholderiales</taxon>
        <taxon>Burkholderiaceae</taxon>
        <taxon>Cupriavidus</taxon>
    </lineage>
</organism>
<protein>
    <submittedName>
        <fullName evidence="9">Protein FixB</fullName>
    </submittedName>
</protein>
<keyword evidence="9" id="KW-0614">Plasmid</keyword>
<dbReference type="Gene3D" id="3.40.50.620">
    <property type="entry name" value="HUPs"/>
    <property type="match status" value="1"/>
</dbReference>
<evidence type="ECO:0000256" key="3">
    <source>
        <dbReference type="ARBA" id="ARBA00022630"/>
    </source>
</evidence>
<dbReference type="Pfam" id="PF00766">
    <property type="entry name" value="ETF_alpha"/>
    <property type="match status" value="1"/>
</dbReference>
<dbReference type="SUPFAM" id="SSF52467">
    <property type="entry name" value="DHS-like NAD/FAD-binding domain"/>
    <property type="match status" value="1"/>
</dbReference>
<dbReference type="SUPFAM" id="SSF52402">
    <property type="entry name" value="Adenine nucleotide alpha hydrolases-like"/>
    <property type="match status" value="1"/>
</dbReference>
<feature type="domain" description="Electron transfer flavoprotein alpha/beta-subunit N-terminal" evidence="8">
    <location>
        <begin position="36"/>
        <end position="228"/>
    </location>
</feature>
<evidence type="ECO:0000256" key="1">
    <source>
        <dbReference type="ARBA" id="ARBA00005817"/>
    </source>
</evidence>
<gene>
    <name evidence="9" type="primary">fixB</name>
    <name evidence="9" type="ORF">CT19425_P30168</name>
</gene>
<evidence type="ECO:0000313" key="10">
    <source>
        <dbReference type="Proteomes" id="UP000255505"/>
    </source>
</evidence>
<dbReference type="PIRSF" id="PIRSF000089">
    <property type="entry name" value="Electra_flavoP_a"/>
    <property type="match status" value="1"/>
</dbReference>
<dbReference type="InterPro" id="IPR033947">
    <property type="entry name" value="ETF_alpha_N"/>
</dbReference>
<evidence type="ECO:0000256" key="2">
    <source>
        <dbReference type="ARBA" id="ARBA00022448"/>
    </source>
</evidence>
<reference evidence="9 10" key="1">
    <citation type="submission" date="2018-01" db="EMBL/GenBank/DDBJ databases">
        <authorList>
            <person name="Gaut B.S."/>
            <person name="Morton B.R."/>
            <person name="Clegg M.T."/>
            <person name="Duvall M.R."/>
        </authorList>
    </citation>
    <scope>NUCLEOTIDE SEQUENCE [LARGE SCALE GENOMIC DNA]</scope>
    <source>
        <strain evidence="9">Cupriavidus taiwanensis LMG 19425</strain>
        <plasmid evidence="10">Plasmid iii</plasmid>
    </source>
</reference>
<dbReference type="Pfam" id="PF01012">
    <property type="entry name" value="ETF"/>
    <property type="match status" value="1"/>
</dbReference>
<dbReference type="InterPro" id="IPR018206">
    <property type="entry name" value="ETF_asu_C_CS"/>
</dbReference>
<evidence type="ECO:0000256" key="6">
    <source>
        <dbReference type="PIRSR" id="PIRSR000089-1"/>
    </source>
</evidence>
<keyword evidence="3" id="KW-0285">Flavoprotein</keyword>
<dbReference type="InterPro" id="IPR014731">
    <property type="entry name" value="ETF_asu_C"/>
</dbReference>
<dbReference type="SMART" id="SM00893">
    <property type="entry name" value="ETF"/>
    <property type="match status" value="1"/>
</dbReference>
<feature type="binding site" evidence="6">
    <location>
        <begin position="309"/>
        <end position="316"/>
    </location>
    <ligand>
        <name>FAD</name>
        <dbReference type="ChEBI" id="CHEBI:57692"/>
    </ligand>
</feature>
<dbReference type="GO" id="GO:0033539">
    <property type="term" value="P:fatty acid beta-oxidation using acyl-CoA dehydrogenase"/>
    <property type="evidence" value="ECO:0007669"/>
    <property type="project" value="TreeGrafter"/>
</dbReference>
<accession>A0A375IUM0</accession>
<dbReference type="AlphaFoldDB" id="A0A375IUM0"/>
<feature type="binding site" evidence="6">
    <location>
        <begin position="278"/>
        <end position="279"/>
    </location>
    <ligand>
        <name>FAD</name>
        <dbReference type="ChEBI" id="CHEBI:57692"/>
    </ligand>
</feature>
<dbReference type="PANTHER" id="PTHR43153">
    <property type="entry name" value="ELECTRON TRANSFER FLAVOPROTEIN ALPHA"/>
    <property type="match status" value="1"/>
</dbReference>
<dbReference type="PROSITE" id="PS00696">
    <property type="entry name" value="ETF_ALPHA"/>
    <property type="match status" value="1"/>
</dbReference>
<keyword evidence="2" id="KW-0813">Transport</keyword>
<comment type="similarity">
    <text evidence="1">Belongs to the ETF alpha-subunit/FixB family.</text>
</comment>
<feature type="region of interest" description="Disordered" evidence="7">
    <location>
        <begin position="1"/>
        <end position="22"/>
    </location>
</feature>
<sequence>MNSPVSSDNMPNTTVRRGSNHRHLELPEHLKTYKGVWVFLEHDQGQVHSVSWELLGEAYKLADKLGSEVAIVALGGPEEPLEQFATEAFGFGANRAYVIHDPVLLGYRNEPFTKGLTDLVSKYRPEILLLGATTMGRDLAGSVATTLSTGLTADCTSLSIDSTSRALAATRPTFGGSLLCTIMTLACRPQMATVRPRVMAMPPVQTGRCGEIIHEQLGMIESDIVTKLLNFIADSKSDKINLPYADVIVSGGKGLKNPENFKLVFNLARVLGGEVGATRPCVQAGWVEAERQVGQTGKTVRPKLYIAAGISGAIQHRVGMESSDVIVAINTDENAPIFDYAHYGIVGDAMQLLPALTQACEDHLAQHKSRHMRVVK</sequence>